<proteinExistence type="predicted"/>
<dbReference type="Proteomes" id="UP000480350">
    <property type="component" value="Unassembled WGS sequence"/>
</dbReference>
<dbReference type="EMBL" id="WUPT01000002">
    <property type="protein sequence ID" value="MXQ09060.1"/>
    <property type="molecule type" value="Genomic_DNA"/>
</dbReference>
<dbReference type="GO" id="GO:0032259">
    <property type="term" value="P:methylation"/>
    <property type="evidence" value="ECO:0007669"/>
    <property type="project" value="UniProtKB-KW"/>
</dbReference>
<accession>A0A7C9MXH2</accession>
<dbReference type="GO" id="GO:0008168">
    <property type="term" value="F:methyltransferase activity"/>
    <property type="evidence" value="ECO:0007669"/>
    <property type="project" value="UniProtKB-KW"/>
</dbReference>
<keyword evidence="2" id="KW-0808">Transferase</keyword>
<dbReference type="Gene3D" id="3.30.420.180">
    <property type="entry name" value="CobE/GbiG C-terminal domain"/>
    <property type="match status" value="1"/>
</dbReference>
<keyword evidence="2" id="KW-0489">Methyltransferase</keyword>
<dbReference type="InterPro" id="IPR002750">
    <property type="entry name" value="CobE/GbiG_C"/>
</dbReference>
<evidence type="ECO:0000313" key="3">
    <source>
        <dbReference type="Proteomes" id="UP000480350"/>
    </source>
</evidence>
<protein>
    <submittedName>
        <fullName evidence="2">Precorrin methylase</fullName>
    </submittedName>
</protein>
<feature type="domain" description="CobE/GbiG C-terminal" evidence="1">
    <location>
        <begin position="2"/>
        <end position="121"/>
    </location>
</feature>
<reference evidence="2 3" key="1">
    <citation type="submission" date="2019-12" db="EMBL/GenBank/DDBJ databases">
        <authorList>
            <person name="Lee S.D."/>
        </authorList>
    </citation>
    <scope>NUCLEOTIDE SEQUENCE [LARGE SCALE GENOMIC DNA]</scope>
    <source>
        <strain evidence="2 3">GH1-50</strain>
    </source>
</reference>
<dbReference type="AlphaFoldDB" id="A0A7C9MXH2"/>
<comment type="caution">
    <text evidence="2">The sequence shown here is derived from an EMBL/GenBank/DDBJ whole genome shotgun (WGS) entry which is preliminary data.</text>
</comment>
<evidence type="ECO:0000313" key="2">
    <source>
        <dbReference type="EMBL" id="MXQ09060.1"/>
    </source>
</evidence>
<evidence type="ECO:0000259" key="1">
    <source>
        <dbReference type="Pfam" id="PF01890"/>
    </source>
</evidence>
<reference evidence="2 3" key="2">
    <citation type="submission" date="2020-03" db="EMBL/GenBank/DDBJ databases">
        <title>Kangsaoukella pontilimi gen. nov., sp. nov., a new member of the family Rhodobacteraceae isolated from a tidal mudflat.</title>
        <authorList>
            <person name="Kim I.S."/>
        </authorList>
    </citation>
    <scope>NUCLEOTIDE SEQUENCE [LARGE SCALE GENOMIC DNA]</scope>
    <source>
        <strain evidence="2 3">GH1-50</strain>
    </source>
</reference>
<keyword evidence="3" id="KW-1185">Reference proteome</keyword>
<dbReference type="RefSeq" id="WP_160765186.1">
    <property type="nucleotide sequence ID" value="NZ_WUPT01000002.1"/>
</dbReference>
<dbReference type="Pfam" id="PF01890">
    <property type="entry name" value="CbiG_C"/>
    <property type="match status" value="1"/>
</dbReference>
<dbReference type="InterPro" id="IPR036518">
    <property type="entry name" value="CobE/GbiG_C_sf"/>
</dbReference>
<gene>
    <name evidence="2" type="ORF">GQ651_14525</name>
</gene>
<dbReference type="SUPFAM" id="SSF159664">
    <property type="entry name" value="CobE/GbiG C-terminal domain-like"/>
    <property type="match status" value="1"/>
</dbReference>
<sequence length="126" mass="12455">MIVAGFGFRAAADIASLKDAYGRARAALPEGVAPESIATVSDKAEMPVFRALAAELALDPIGVDAARLADQKTSTRSEASIAARGASSVAEAAALAAAGPGARLLGPRVVSGDGMATCALAEGDTE</sequence>
<organism evidence="2 3">
    <name type="scientific">Kangsaoukella pontilimi</name>
    <dbReference type="NCBI Taxonomy" id="2691042"/>
    <lineage>
        <taxon>Bacteria</taxon>
        <taxon>Pseudomonadati</taxon>
        <taxon>Pseudomonadota</taxon>
        <taxon>Alphaproteobacteria</taxon>
        <taxon>Rhodobacterales</taxon>
        <taxon>Paracoccaceae</taxon>
        <taxon>Kangsaoukella</taxon>
    </lineage>
</organism>
<dbReference type="GO" id="GO:0009236">
    <property type="term" value="P:cobalamin biosynthetic process"/>
    <property type="evidence" value="ECO:0007669"/>
    <property type="project" value="InterPro"/>
</dbReference>
<name>A0A7C9MXH2_9RHOB</name>